<evidence type="ECO:0008006" key="4">
    <source>
        <dbReference type="Google" id="ProtNLM"/>
    </source>
</evidence>
<proteinExistence type="predicted"/>
<dbReference type="RefSeq" id="WP_202651783.1">
    <property type="nucleotide sequence ID" value="NZ_JAESWB010000014.1"/>
</dbReference>
<dbReference type="EMBL" id="JAESWB010000014">
    <property type="protein sequence ID" value="MBL4950932.1"/>
    <property type="molecule type" value="Genomic_DNA"/>
</dbReference>
<gene>
    <name evidence="2" type="ORF">JK635_01580</name>
</gene>
<accession>A0ABS1THZ4</accession>
<feature type="region of interest" description="Disordered" evidence="1">
    <location>
        <begin position="39"/>
        <end position="88"/>
    </location>
</feature>
<evidence type="ECO:0000313" key="2">
    <source>
        <dbReference type="EMBL" id="MBL4950932.1"/>
    </source>
</evidence>
<evidence type="ECO:0000256" key="1">
    <source>
        <dbReference type="SAM" id="MobiDB-lite"/>
    </source>
</evidence>
<keyword evidence="3" id="KW-1185">Reference proteome</keyword>
<organism evidence="2 3">
    <name type="scientific">Neobacillus paridis</name>
    <dbReference type="NCBI Taxonomy" id="2803862"/>
    <lineage>
        <taxon>Bacteria</taxon>
        <taxon>Bacillati</taxon>
        <taxon>Bacillota</taxon>
        <taxon>Bacilli</taxon>
        <taxon>Bacillales</taxon>
        <taxon>Bacillaceae</taxon>
        <taxon>Neobacillus</taxon>
    </lineage>
</organism>
<feature type="compositionally biased region" description="Pro residues" evidence="1">
    <location>
        <begin position="77"/>
        <end position="88"/>
    </location>
</feature>
<name>A0ABS1THZ4_9BACI</name>
<reference evidence="2 3" key="1">
    <citation type="submission" date="2021-01" db="EMBL/GenBank/DDBJ databases">
        <title>Genome public.</title>
        <authorList>
            <person name="Liu C."/>
            <person name="Sun Q."/>
        </authorList>
    </citation>
    <scope>NUCLEOTIDE SEQUENCE [LARGE SCALE GENOMIC DNA]</scope>
    <source>
        <strain evidence="2 3">YIM B02564</strain>
    </source>
</reference>
<feature type="compositionally biased region" description="Basic and acidic residues" evidence="1">
    <location>
        <begin position="65"/>
        <end position="76"/>
    </location>
</feature>
<protein>
    <recommendedName>
        <fullName evidence="4">Spore germination protein</fullName>
    </recommendedName>
</protein>
<dbReference type="Proteomes" id="UP000623967">
    <property type="component" value="Unassembled WGS sequence"/>
</dbReference>
<evidence type="ECO:0000313" key="3">
    <source>
        <dbReference type="Proteomes" id="UP000623967"/>
    </source>
</evidence>
<sequence length="88" mass="9728">MASPILSPTFHIGTIKIDSIENASCFSIGNNFIEDFRSSKKHSQGFGNIHGDRNNFARSSTGLTHHHDQELQKKPPQEQPPDPGETLS</sequence>
<comment type="caution">
    <text evidence="2">The sequence shown here is derived from an EMBL/GenBank/DDBJ whole genome shotgun (WGS) entry which is preliminary data.</text>
</comment>